<feature type="compositionally biased region" description="Polar residues" evidence="1">
    <location>
        <begin position="40"/>
        <end position="53"/>
    </location>
</feature>
<feature type="region of interest" description="Disordered" evidence="1">
    <location>
        <begin position="1"/>
        <end position="55"/>
    </location>
</feature>
<name>A0ABR4BWM7_9HELO</name>
<organism evidence="2 3">
    <name type="scientific">Oculimacula yallundae</name>
    <dbReference type="NCBI Taxonomy" id="86028"/>
    <lineage>
        <taxon>Eukaryota</taxon>
        <taxon>Fungi</taxon>
        <taxon>Dikarya</taxon>
        <taxon>Ascomycota</taxon>
        <taxon>Pezizomycotina</taxon>
        <taxon>Leotiomycetes</taxon>
        <taxon>Helotiales</taxon>
        <taxon>Ploettnerulaceae</taxon>
        <taxon>Oculimacula</taxon>
    </lineage>
</organism>
<dbReference type="EMBL" id="JAZHXI010000018">
    <property type="protein sequence ID" value="KAL2061626.1"/>
    <property type="molecule type" value="Genomic_DNA"/>
</dbReference>
<evidence type="ECO:0000313" key="3">
    <source>
        <dbReference type="Proteomes" id="UP001595075"/>
    </source>
</evidence>
<protein>
    <submittedName>
        <fullName evidence="2">Uncharacterized protein</fullName>
    </submittedName>
</protein>
<dbReference type="Proteomes" id="UP001595075">
    <property type="component" value="Unassembled WGS sequence"/>
</dbReference>
<comment type="caution">
    <text evidence="2">The sequence shown here is derived from an EMBL/GenBank/DDBJ whole genome shotgun (WGS) entry which is preliminary data.</text>
</comment>
<feature type="compositionally biased region" description="Basic residues" evidence="1">
    <location>
        <begin position="7"/>
        <end position="17"/>
    </location>
</feature>
<evidence type="ECO:0000313" key="2">
    <source>
        <dbReference type="EMBL" id="KAL2061626.1"/>
    </source>
</evidence>
<sequence>MDNGPRGRPRRFGHFRPIRSPQAPEQHYIQRYPIPELPPIQNSSTEPNPQLSSPLYDGRIPPEIRNSIFQFALTEDTTSLYDANKGFTRPNYTGLKKVDTALLRTCRRVYLETFHLPAASKEHVFWHPPETGPHGRFYSDRNGWEREKEMFVGGSRMMSWQVELVKEIHLFTQEFWLEQYFPKYCEERFMSGVEKVKITIRRSDWWWNERNNPLGINPYKGNADTHQMTRDIIACKEGNVPEWNMEGWGGAFAKLPALKELEIEFETSEDKVDELVAIVDWAKSWRFPLRNGKVLSTTGVDAKPVQTWQSPMCFWAQLCPYCAGYGACLVTATPNEKCTERMRLRGLSMGPVCSIYSLRWKAALDADRGEAE</sequence>
<accession>A0ABR4BWM7</accession>
<proteinExistence type="predicted"/>
<reference evidence="2 3" key="1">
    <citation type="journal article" date="2024" name="Commun. Biol.">
        <title>Comparative genomic analysis of thermophilic fungi reveals convergent evolutionary adaptations and gene losses.</title>
        <authorList>
            <person name="Steindorff A.S."/>
            <person name="Aguilar-Pontes M.V."/>
            <person name="Robinson A.J."/>
            <person name="Andreopoulos B."/>
            <person name="LaButti K."/>
            <person name="Kuo A."/>
            <person name="Mondo S."/>
            <person name="Riley R."/>
            <person name="Otillar R."/>
            <person name="Haridas S."/>
            <person name="Lipzen A."/>
            <person name="Grimwood J."/>
            <person name="Schmutz J."/>
            <person name="Clum A."/>
            <person name="Reid I.D."/>
            <person name="Moisan M.C."/>
            <person name="Butler G."/>
            <person name="Nguyen T.T.M."/>
            <person name="Dewar K."/>
            <person name="Conant G."/>
            <person name="Drula E."/>
            <person name="Henrissat B."/>
            <person name="Hansel C."/>
            <person name="Singer S."/>
            <person name="Hutchinson M.I."/>
            <person name="de Vries R.P."/>
            <person name="Natvig D.O."/>
            <person name="Powell A.J."/>
            <person name="Tsang A."/>
            <person name="Grigoriev I.V."/>
        </authorList>
    </citation>
    <scope>NUCLEOTIDE SEQUENCE [LARGE SCALE GENOMIC DNA]</scope>
    <source>
        <strain evidence="2 3">CBS 494.80</strain>
    </source>
</reference>
<gene>
    <name evidence="2" type="ORF">VTL71DRAFT_7003</name>
</gene>
<evidence type="ECO:0000256" key="1">
    <source>
        <dbReference type="SAM" id="MobiDB-lite"/>
    </source>
</evidence>
<keyword evidence="3" id="KW-1185">Reference proteome</keyword>